<evidence type="ECO:0000313" key="1">
    <source>
        <dbReference type="EMBL" id="TQL98855.1"/>
    </source>
</evidence>
<organism evidence="1 2">
    <name type="scientific">Actinoallomurus bryophytorum</name>
    <dbReference type="NCBI Taxonomy" id="1490222"/>
    <lineage>
        <taxon>Bacteria</taxon>
        <taxon>Bacillati</taxon>
        <taxon>Actinomycetota</taxon>
        <taxon>Actinomycetes</taxon>
        <taxon>Streptosporangiales</taxon>
        <taxon>Thermomonosporaceae</taxon>
        <taxon>Actinoallomurus</taxon>
    </lineage>
</organism>
<dbReference type="SUPFAM" id="SSF55874">
    <property type="entry name" value="ATPase domain of HSP90 chaperone/DNA topoisomerase II/histidine kinase"/>
    <property type="match status" value="1"/>
</dbReference>
<name>A0A543CP30_9ACTN</name>
<dbReference type="CDD" id="cd16936">
    <property type="entry name" value="HATPase_RsbW-like"/>
    <property type="match status" value="1"/>
</dbReference>
<dbReference type="InterPro" id="IPR050267">
    <property type="entry name" value="Anti-sigma-factor_SerPK"/>
</dbReference>
<dbReference type="AlphaFoldDB" id="A0A543CP30"/>
<dbReference type="PANTHER" id="PTHR35526:SF3">
    <property type="entry name" value="ANTI-SIGMA-F FACTOR RSBW"/>
    <property type="match status" value="1"/>
</dbReference>
<keyword evidence="2" id="KW-1185">Reference proteome</keyword>
<protein>
    <recommendedName>
        <fullName evidence="3">Anti-sigma regulatory factor (Ser/Thr protein kinase)</fullName>
    </recommendedName>
</protein>
<dbReference type="RefSeq" id="WP_185792338.1">
    <property type="nucleotide sequence ID" value="NZ_VFOZ01000001.1"/>
</dbReference>
<dbReference type="Proteomes" id="UP000316096">
    <property type="component" value="Unassembled WGS sequence"/>
</dbReference>
<evidence type="ECO:0000313" key="2">
    <source>
        <dbReference type="Proteomes" id="UP000316096"/>
    </source>
</evidence>
<evidence type="ECO:0008006" key="3">
    <source>
        <dbReference type="Google" id="ProtNLM"/>
    </source>
</evidence>
<dbReference type="Gene3D" id="3.30.565.10">
    <property type="entry name" value="Histidine kinase-like ATPase, C-terminal domain"/>
    <property type="match status" value="1"/>
</dbReference>
<proteinExistence type="predicted"/>
<dbReference type="EMBL" id="VFOZ01000001">
    <property type="protein sequence ID" value="TQL98855.1"/>
    <property type="molecule type" value="Genomic_DNA"/>
</dbReference>
<comment type="caution">
    <text evidence="1">The sequence shown here is derived from an EMBL/GenBank/DDBJ whole genome shotgun (WGS) entry which is preliminary data.</text>
</comment>
<dbReference type="InterPro" id="IPR036890">
    <property type="entry name" value="HATPase_C_sf"/>
</dbReference>
<sequence length="157" mass="17490">MRPTSEVQAATEETVLRPDITENRTYRLPLPPHPIAAEQARILMRLALADWNILDIIDNALIITAELVANAVKIGDVFHLTLSRQGRTVLIEVWDGSEACPDRRRRSVERVDGRGLLLVEACSKDWGWRLEDHGGKTVWAIAGDDGTDPGPCSDLRM</sequence>
<dbReference type="PANTHER" id="PTHR35526">
    <property type="entry name" value="ANTI-SIGMA-F FACTOR RSBW-RELATED"/>
    <property type="match status" value="1"/>
</dbReference>
<accession>A0A543CP30</accession>
<gene>
    <name evidence="1" type="ORF">FB559_4489</name>
</gene>
<reference evidence="1 2" key="1">
    <citation type="submission" date="2019-06" db="EMBL/GenBank/DDBJ databases">
        <title>Sequencing the genomes of 1000 actinobacteria strains.</title>
        <authorList>
            <person name="Klenk H.-P."/>
        </authorList>
    </citation>
    <scope>NUCLEOTIDE SEQUENCE [LARGE SCALE GENOMIC DNA]</scope>
    <source>
        <strain evidence="1 2">DSM 102200</strain>
    </source>
</reference>